<keyword evidence="6" id="KW-0297">G-protein coupled receptor</keyword>
<accession>A0ABP1S887</accession>
<dbReference type="Gene3D" id="1.20.1070.10">
    <property type="entry name" value="Rhodopsin 7-helix transmembrane proteins"/>
    <property type="match status" value="1"/>
</dbReference>
<keyword evidence="8" id="KW-0675">Receptor</keyword>
<dbReference type="SMART" id="SM00008">
    <property type="entry name" value="HormR"/>
    <property type="match status" value="1"/>
</dbReference>
<dbReference type="InterPro" id="IPR017981">
    <property type="entry name" value="GPCR_2-like_7TM"/>
</dbReference>
<evidence type="ECO:0000256" key="4">
    <source>
        <dbReference type="ARBA" id="ARBA00022692"/>
    </source>
</evidence>
<feature type="transmembrane region" description="Helical" evidence="10">
    <location>
        <begin position="172"/>
        <end position="194"/>
    </location>
</feature>
<organism evidence="13 14">
    <name type="scientific">Orchesella dallaii</name>
    <dbReference type="NCBI Taxonomy" id="48710"/>
    <lineage>
        <taxon>Eukaryota</taxon>
        <taxon>Metazoa</taxon>
        <taxon>Ecdysozoa</taxon>
        <taxon>Arthropoda</taxon>
        <taxon>Hexapoda</taxon>
        <taxon>Collembola</taxon>
        <taxon>Entomobryomorpha</taxon>
        <taxon>Entomobryoidea</taxon>
        <taxon>Orchesellidae</taxon>
        <taxon>Orchesellinae</taxon>
        <taxon>Orchesella</taxon>
    </lineage>
</organism>
<comment type="similarity">
    <text evidence="2">Belongs to the G-protein coupled receptor 2 family.</text>
</comment>
<reference evidence="13 14" key="1">
    <citation type="submission" date="2024-08" db="EMBL/GenBank/DDBJ databases">
        <authorList>
            <person name="Cucini C."/>
            <person name="Frati F."/>
        </authorList>
    </citation>
    <scope>NUCLEOTIDE SEQUENCE [LARGE SCALE GENOMIC DNA]</scope>
</reference>
<dbReference type="PANTHER" id="PTHR45620:SF15">
    <property type="entry name" value="DIURETIC HORMONE 44 RECEPTOR 1-RELATED"/>
    <property type="match status" value="1"/>
</dbReference>
<gene>
    <name evidence="13" type="ORF">ODALV1_LOCUS30638</name>
</gene>
<feature type="domain" description="G-protein coupled receptors family 2 profile 2" evidence="12">
    <location>
        <begin position="169"/>
        <end position="418"/>
    </location>
</feature>
<comment type="caution">
    <text evidence="13">The sequence shown here is derived from an EMBL/GenBank/DDBJ whole genome shotgun (WGS) entry which is preliminary data.</text>
</comment>
<evidence type="ECO:0000259" key="11">
    <source>
        <dbReference type="PROSITE" id="PS50227"/>
    </source>
</evidence>
<keyword evidence="5 10" id="KW-1133">Transmembrane helix</keyword>
<dbReference type="EMBL" id="CAXLJM020000164">
    <property type="protein sequence ID" value="CAL8145904.1"/>
    <property type="molecule type" value="Genomic_DNA"/>
</dbReference>
<sequence>MASNLNETDIVSECVSDCLSPSFNVSEELIQQLIPQVLEGNWGNLSHPLSEWQISELENLEEPGVRCLLNMWYLNQKDFSEEMYCNATWDNVYCWPPTPVGQAVTRDCSEVLKEMELPYAEEIEGKAFRNCLENGSWLWGNWTNYTQCADSYDQYVLHSEEERQLVVAVQHILFIGSFISLICLAVSVLIFFYFKCLWCDRVTVHIHLMVALILRSALLIVITEPFVFNRTNHYRNHDFICKTVLSVNLYATTASINWMFVQGVYLHGKLTTNVFDKGTPFKTYYIIGWGLPMVLIGVYATVMEIFHPVKCWKDYSERPELWILLGPMIVALLANFLFLIDIMRVLLTKVQRSSLYSDGAQFRRAIKATLILFPLLGVNNLIFIYNPGGDYNKYYVICNTLFGSTQGIFVAIFYCFVSRDVRDAIRRQYRRYLSRRSANAISRSQGNAHAVIQPRPRTHFRTKLATTPCHSRSDESCGPRINGNSGVDLTPVVNRLVGTPAVSPTSPFLSCRSCMNPGCQHNPVQLQVDANSVSRQSNR</sequence>
<dbReference type="SUPFAM" id="SSF111418">
    <property type="entry name" value="Hormone receptor domain"/>
    <property type="match status" value="1"/>
</dbReference>
<feature type="transmembrane region" description="Helical" evidence="10">
    <location>
        <begin position="206"/>
        <end position="228"/>
    </location>
</feature>
<evidence type="ECO:0000313" key="13">
    <source>
        <dbReference type="EMBL" id="CAL8145904.1"/>
    </source>
</evidence>
<keyword evidence="4 10" id="KW-0812">Transmembrane</keyword>
<evidence type="ECO:0000313" key="14">
    <source>
        <dbReference type="Proteomes" id="UP001642540"/>
    </source>
</evidence>
<keyword evidence="9" id="KW-0807">Transducer</keyword>
<dbReference type="PANTHER" id="PTHR45620">
    <property type="entry name" value="PDF RECEPTOR-LIKE PROTEIN-RELATED"/>
    <property type="match status" value="1"/>
</dbReference>
<dbReference type="InterPro" id="IPR000832">
    <property type="entry name" value="GPCR_2_secretin-like"/>
</dbReference>
<evidence type="ECO:0000256" key="7">
    <source>
        <dbReference type="ARBA" id="ARBA00023136"/>
    </source>
</evidence>
<feature type="transmembrane region" description="Helical" evidence="10">
    <location>
        <begin position="322"/>
        <end position="347"/>
    </location>
</feature>
<protein>
    <submittedName>
        <fullName evidence="13">Uncharacterized protein</fullName>
    </submittedName>
</protein>
<feature type="domain" description="G-protein coupled receptors family 2 profile 1" evidence="11">
    <location>
        <begin position="66"/>
        <end position="152"/>
    </location>
</feature>
<dbReference type="Pfam" id="PF00002">
    <property type="entry name" value="7tm_2"/>
    <property type="match status" value="1"/>
</dbReference>
<dbReference type="Pfam" id="PF02793">
    <property type="entry name" value="HRM"/>
    <property type="match status" value="1"/>
</dbReference>
<keyword evidence="7 10" id="KW-0472">Membrane</keyword>
<evidence type="ECO:0000256" key="8">
    <source>
        <dbReference type="ARBA" id="ARBA00023170"/>
    </source>
</evidence>
<feature type="transmembrane region" description="Helical" evidence="10">
    <location>
        <begin position="284"/>
        <end position="302"/>
    </location>
</feature>
<dbReference type="Gene3D" id="4.10.1240.10">
    <property type="entry name" value="GPCR, family 2, extracellular hormone receptor domain"/>
    <property type="match status" value="1"/>
</dbReference>
<dbReference type="InterPro" id="IPR001879">
    <property type="entry name" value="GPCR_2_extracellular_dom"/>
</dbReference>
<dbReference type="CDD" id="cd15041">
    <property type="entry name" value="7tmB1_hormone_R"/>
    <property type="match status" value="1"/>
</dbReference>
<evidence type="ECO:0000259" key="12">
    <source>
        <dbReference type="PROSITE" id="PS50261"/>
    </source>
</evidence>
<dbReference type="PROSITE" id="PS50227">
    <property type="entry name" value="G_PROTEIN_RECEP_F2_3"/>
    <property type="match status" value="1"/>
</dbReference>
<evidence type="ECO:0000256" key="5">
    <source>
        <dbReference type="ARBA" id="ARBA00022989"/>
    </source>
</evidence>
<evidence type="ECO:0000256" key="10">
    <source>
        <dbReference type="SAM" id="Phobius"/>
    </source>
</evidence>
<evidence type="ECO:0000256" key="6">
    <source>
        <dbReference type="ARBA" id="ARBA00023040"/>
    </source>
</evidence>
<evidence type="ECO:0000256" key="1">
    <source>
        <dbReference type="ARBA" id="ARBA00004651"/>
    </source>
</evidence>
<keyword evidence="14" id="KW-1185">Reference proteome</keyword>
<evidence type="ECO:0000256" key="2">
    <source>
        <dbReference type="ARBA" id="ARBA00005314"/>
    </source>
</evidence>
<dbReference type="InterPro" id="IPR050332">
    <property type="entry name" value="GPCR_2"/>
</dbReference>
<dbReference type="PRINTS" id="PR00249">
    <property type="entry name" value="GPCRSECRETIN"/>
</dbReference>
<dbReference type="PROSITE" id="PS50261">
    <property type="entry name" value="G_PROTEIN_RECEP_F2_4"/>
    <property type="match status" value="1"/>
</dbReference>
<dbReference type="Proteomes" id="UP001642540">
    <property type="component" value="Unassembled WGS sequence"/>
</dbReference>
<feature type="transmembrane region" description="Helical" evidence="10">
    <location>
        <begin position="394"/>
        <end position="417"/>
    </location>
</feature>
<evidence type="ECO:0000256" key="9">
    <source>
        <dbReference type="ARBA" id="ARBA00023224"/>
    </source>
</evidence>
<dbReference type="SUPFAM" id="SSF81321">
    <property type="entry name" value="Family A G protein-coupled receptor-like"/>
    <property type="match status" value="1"/>
</dbReference>
<keyword evidence="3" id="KW-1003">Cell membrane</keyword>
<evidence type="ECO:0000256" key="3">
    <source>
        <dbReference type="ARBA" id="ARBA00022475"/>
    </source>
</evidence>
<proteinExistence type="inferred from homology"/>
<feature type="transmembrane region" description="Helical" evidence="10">
    <location>
        <begin position="368"/>
        <end position="388"/>
    </location>
</feature>
<comment type="subcellular location">
    <subcellularLocation>
        <location evidence="1">Cell membrane</location>
        <topology evidence="1">Multi-pass membrane protein</topology>
    </subcellularLocation>
</comment>
<dbReference type="InterPro" id="IPR036445">
    <property type="entry name" value="GPCR_2_extracell_dom_sf"/>
</dbReference>
<name>A0ABP1S887_9HEXA</name>